<gene>
    <name evidence="2" type="ORF">GE061_006524</name>
</gene>
<feature type="region of interest" description="Disordered" evidence="1">
    <location>
        <begin position="300"/>
        <end position="338"/>
    </location>
</feature>
<feature type="region of interest" description="Disordered" evidence="1">
    <location>
        <begin position="1014"/>
        <end position="1050"/>
    </location>
</feature>
<feature type="compositionally biased region" description="Polar residues" evidence="1">
    <location>
        <begin position="643"/>
        <end position="652"/>
    </location>
</feature>
<evidence type="ECO:0000313" key="2">
    <source>
        <dbReference type="EMBL" id="KAF6200221.1"/>
    </source>
</evidence>
<name>A0A8S9WVV3_APOLU</name>
<comment type="caution">
    <text evidence="2">The sequence shown here is derived from an EMBL/GenBank/DDBJ whole genome shotgun (WGS) entry which is preliminary data.</text>
</comment>
<feature type="compositionally biased region" description="Basic and acidic residues" evidence="1">
    <location>
        <begin position="1036"/>
        <end position="1050"/>
    </location>
</feature>
<reference evidence="2" key="1">
    <citation type="journal article" date="2021" name="Mol. Ecol. Resour.">
        <title>Apolygus lucorum genome provides insights into omnivorousness and mesophyll feeding.</title>
        <authorList>
            <person name="Liu Y."/>
            <person name="Liu H."/>
            <person name="Wang H."/>
            <person name="Huang T."/>
            <person name="Liu B."/>
            <person name="Yang B."/>
            <person name="Yin L."/>
            <person name="Li B."/>
            <person name="Zhang Y."/>
            <person name="Zhang S."/>
            <person name="Jiang F."/>
            <person name="Zhang X."/>
            <person name="Ren Y."/>
            <person name="Wang B."/>
            <person name="Wang S."/>
            <person name="Lu Y."/>
            <person name="Wu K."/>
            <person name="Fan W."/>
            <person name="Wang G."/>
        </authorList>
    </citation>
    <scope>NUCLEOTIDE SEQUENCE</scope>
    <source>
        <strain evidence="2">12Hb</strain>
    </source>
</reference>
<dbReference type="Proteomes" id="UP000466442">
    <property type="component" value="Unassembled WGS sequence"/>
</dbReference>
<dbReference type="AlphaFoldDB" id="A0A8S9WVV3"/>
<evidence type="ECO:0000256" key="1">
    <source>
        <dbReference type="SAM" id="MobiDB-lite"/>
    </source>
</evidence>
<organism evidence="2 3">
    <name type="scientific">Apolygus lucorum</name>
    <name type="common">Small green plant bug</name>
    <name type="synonym">Lygocoris lucorum</name>
    <dbReference type="NCBI Taxonomy" id="248454"/>
    <lineage>
        <taxon>Eukaryota</taxon>
        <taxon>Metazoa</taxon>
        <taxon>Ecdysozoa</taxon>
        <taxon>Arthropoda</taxon>
        <taxon>Hexapoda</taxon>
        <taxon>Insecta</taxon>
        <taxon>Pterygota</taxon>
        <taxon>Neoptera</taxon>
        <taxon>Paraneoptera</taxon>
        <taxon>Hemiptera</taxon>
        <taxon>Heteroptera</taxon>
        <taxon>Panheteroptera</taxon>
        <taxon>Cimicomorpha</taxon>
        <taxon>Miridae</taxon>
        <taxon>Mirini</taxon>
        <taxon>Apolygus</taxon>
    </lineage>
</organism>
<sequence length="1050" mass="121039">MIEVFSIGTLWVVEKVCFRSSASLLLISSWCLTLYRSLELKMDQSVLSSAFYRVGLIADQTWWIEKDFSDDYKLASLSLWNEVIYSNTRLSNLGLNQEQASCNQYNIANAKSVEKQNTGGPQLILKKDKLMPTCRMEVSQMQKALATMDPTVLAPMPQSIITDTRCMLSANWPIALLKTYPALTGTTKNNPSSAFSNKQSVGNTHRDVNPLPYSIDNLEELMYHKKIASNAVKNVWSDNPEKTALEKPAWEPRLNANVPEFYPSVLLPPRQCPPRYTNVFGANYQSEVFPYNDDKLQVAEKKENEEVVRRKKKNRRGSSEQRSTHQPQAAASSSSPNLLRRLQTSDSMQTDIPETLGRESPRSEVNYWLQNIYPHRVLELSKFRSIARHIEAITHRIGLPFPQAVTQASPASTSFTPSPERRLYRDVLARKIEDAVDRTKDESEQNPFDELERQALEQYQSSETCLVHQGNDINPDPEDRKFQDLEREALEQYTEDGDDQNERSPETLIICDMNPFVSDCKARTESLRDADSNELSLFKSSPPHGKDSGKISNNSVDDTCISPESIVQSIVDDDRSNDEIYGIPKMDKILGVIETRDAYIESSDVDVKNRNRVKKNMKKRKNRQGDEESRFFSNKPRHDKLRSVNNATSSQTSNVLNIEEETRRLATNLKHKVLNYLRSVDLKKIKEPDENKRPNVKHQVFKDQLERPIQERIKVSDIDDLDTYRSYIREVSSKARSSLLLQFKRIRSEIMESTSRGIVPLVSPTTSEKRRVRQIIKKCLALKNHADKTPRNPLNVVKREVMDTLEIVHNTMEVIYVLSNLSKEAFKDIEFLKGGRTLAAELFLGTTTLEDESDYVKNRVMLDERSVLLVILFPRIPGVLYDRYHEESKKPNCRSVYYDHDLLRINHTYTNLLKNFPEPNYYGFSRSECSRIQVFQDPRFQGLFRMTQLNVHNRFTFTTTDSKSIWDPDDWSHTYEACRYKRRVVLSFSSTARQAEAFFRAIIKMPSLVPRLVTTPAHSASPRRKRTSSTLPHYHPTQERKREKMGKLNK</sequence>
<protein>
    <submittedName>
        <fullName evidence="2">Uncharacterized protein</fullName>
    </submittedName>
</protein>
<dbReference type="OrthoDB" id="6630795at2759"/>
<proteinExistence type="predicted"/>
<evidence type="ECO:0000313" key="3">
    <source>
        <dbReference type="Proteomes" id="UP000466442"/>
    </source>
</evidence>
<feature type="region of interest" description="Disordered" evidence="1">
    <location>
        <begin position="615"/>
        <end position="652"/>
    </location>
</feature>
<keyword evidence="3" id="KW-1185">Reference proteome</keyword>
<dbReference type="EMBL" id="WIXP02000014">
    <property type="protein sequence ID" value="KAF6200221.1"/>
    <property type="molecule type" value="Genomic_DNA"/>
</dbReference>
<feature type="region of interest" description="Disordered" evidence="1">
    <location>
        <begin position="531"/>
        <end position="559"/>
    </location>
</feature>
<accession>A0A8S9WVV3</accession>